<evidence type="ECO:0000256" key="4">
    <source>
        <dbReference type="ARBA" id="ARBA00023157"/>
    </source>
</evidence>
<keyword evidence="8" id="KW-0413">Isomerase</keyword>
<dbReference type="AlphaFoldDB" id="A0A7Y9S821"/>
<dbReference type="GO" id="GO:0016853">
    <property type="term" value="F:isomerase activity"/>
    <property type="evidence" value="ECO:0007669"/>
    <property type="project" value="UniProtKB-KW"/>
</dbReference>
<feature type="signal peptide" evidence="6">
    <location>
        <begin position="1"/>
        <end position="27"/>
    </location>
</feature>
<dbReference type="InterPro" id="IPR006311">
    <property type="entry name" value="TAT_signal"/>
</dbReference>
<feature type="domain" description="Thioredoxin" evidence="7">
    <location>
        <begin position="21"/>
        <end position="197"/>
    </location>
</feature>
<dbReference type="InterPro" id="IPR013740">
    <property type="entry name" value="Redoxin"/>
</dbReference>
<reference evidence="8 9" key="1">
    <citation type="submission" date="2020-07" db="EMBL/GenBank/DDBJ databases">
        <title>Sequencing the genomes of 1000 actinobacteria strains.</title>
        <authorList>
            <person name="Klenk H.-P."/>
        </authorList>
    </citation>
    <scope>NUCLEOTIDE SEQUENCE [LARGE SCALE GENOMIC DNA]</scope>
    <source>
        <strain evidence="8 9">DSM 102047</strain>
    </source>
</reference>
<keyword evidence="3" id="KW-0812">Transmembrane</keyword>
<dbReference type="Proteomes" id="UP000521748">
    <property type="component" value="Unassembled WGS sequence"/>
</dbReference>
<dbReference type="CDD" id="cd02966">
    <property type="entry name" value="TlpA_like_family"/>
    <property type="match status" value="1"/>
</dbReference>
<protein>
    <submittedName>
        <fullName evidence="8">Thiol-disulfide isomerase/thioredoxin</fullName>
    </submittedName>
</protein>
<dbReference type="EMBL" id="JACBYQ010000002">
    <property type="protein sequence ID" value="NYE95541.1"/>
    <property type="molecule type" value="Genomic_DNA"/>
</dbReference>
<dbReference type="GO" id="GO:0017004">
    <property type="term" value="P:cytochrome complex assembly"/>
    <property type="evidence" value="ECO:0007669"/>
    <property type="project" value="UniProtKB-KW"/>
</dbReference>
<evidence type="ECO:0000259" key="7">
    <source>
        <dbReference type="PROSITE" id="PS51352"/>
    </source>
</evidence>
<comment type="caution">
    <text evidence="8">The sequence shown here is derived from an EMBL/GenBank/DDBJ whole genome shotgun (WGS) entry which is preliminary data.</text>
</comment>
<dbReference type="PANTHER" id="PTHR42852:SF6">
    <property type="entry name" value="THIOL:DISULFIDE INTERCHANGE PROTEIN DSBE"/>
    <property type="match status" value="1"/>
</dbReference>
<evidence type="ECO:0000256" key="2">
    <source>
        <dbReference type="ARBA" id="ARBA00022748"/>
    </source>
</evidence>
<gene>
    <name evidence="8" type="ORF">FHU41_001791</name>
</gene>
<dbReference type="PANTHER" id="PTHR42852">
    <property type="entry name" value="THIOL:DISULFIDE INTERCHANGE PROTEIN DSBE"/>
    <property type="match status" value="1"/>
</dbReference>
<keyword evidence="6" id="KW-0732">Signal</keyword>
<dbReference type="PROSITE" id="PS51257">
    <property type="entry name" value="PROKAR_LIPOPROTEIN"/>
    <property type="match status" value="1"/>
</dbReference>
<dbReference type="GO" id="GO:0030313">
    <property type="term" value="C:cell envelope"/>
    <property type="evidence" value="ECO:0007669"/>
    <property type="project" value="UniProtKB-SubCell"/>
</dbReference>
<dbReference type="PROSITE" id="PS51318">
    <property type="entry name" value="TAT"/>
    <property type="match status" value="1"/>
</dbReference>
<dbReference type="SUPFAM" id="SSF52833">
    <property type="entry name" value="Thioredoxin-like"/>
    <property type="match status" value="1"/>
</dbReference>
<dbReference type="PROSITE" id="PS51352">
    <property type="entry name" value="THIOREDOXIN_2"/>
    <property type="match status" value="1"/>
</dbReference>
<evidence type="ECO:0000313" key="9">
    <source>
        <dbReference type="Proteomes" id="UP000521748"/>
    </source>
</evidence>
<dbReference type="Gene3D" id="3.40.30.10">
    <property type="entry name" value="Glutaredoxin"/>
    <property type="match status" value="1"/>
</dbReference>
<dbReference type="InterPro" id="IPR050553">
    <property type="entry name" value="Thioredoxin_ResA/DsbE_sf"/>
</dbReference>
<accession>A0A7Y9S821</accession>
<sequence>MLNRRALFGAAGATAAAALLALSGCSAPDPLAEQAKAGDGKNYVAGDGSVTEYAVDHRGGTVSFSGTLLDGKALDSKSFAGKVTVLNFWYAACAPCRLEAPDLEKLKQEFAPKGALFYGVNIRDDVANAVAFGRTFGISYPSFNDKDGSVLLSLASYVPPAAVPTTLVLDKQGRVAARILGVADKSTLKTLISSTLAEK</sequence>
<organism evidence="8 9">
    <name type="scientific">Psychromicrobium silvestre</name>
    <dbReference type="NCBI Taxonomy" id="1645614"/>
    <lineage>
        <taxon>Bacteria</taxon>
        <taxon>Bacillati</taxon>
        <taxon>Actinomycetota</taxon>
        <taxon>Actinomycetes</taxon>
        <taxon>Micrococcales</taxon>
        <taxon>Micrococcaceae</taxon>
        <taxon>Psychromicrobium</taxon>
    </lineage>
</organism>
<keyword evidence="5" id="KW-0676">Redox-active center</keyword>
<name>A0A7Y9S821_9MICC</name>
<dbReference type="Pfam" id="PF08534">
    <property type="entry name" value="Redoxin"/>
    <property type="match status" value="1"/>
</dbReference>
<proteinExistence type="predicted"/>
<keyword evidence="4" id="KW-1015">Disulfide bond</keyword>
<feature type="chain" id="PRO_5030611785" evidence="6">
    <location>
        <begin position="28"/>
        <end position="199"/>
    </location>
</feature>
<keyword evidence="3" id="KW-0735">Signal-anchor</keyword>
<keyword evidence="9" id="KW-1185">Reference proteome</keyword>
<evidence type="ECO:0000313" key="8">
    <source>
        <dbReference type="EMBL" id="NYE95541.1"/>
    </source>
</evidence>
<evidence type="ECO:0000256" key="1">
    <source>
        <dbReference type="ARBA" id="ARBA00004196"/>
    </source>
</evidence>
<dbReference type="InterPro" id="IPR036249">
    <property type="entry name" value="Thioredoxin-like_sf"/>
</dbReference>
<dbReference type="GO" id="GO:0016491">
    <property type="term" value="F:oxidoreductase activity"/>
    <property type="evidence" value="ECO:0007669"/>
    <property type="project" value="InterPro"/>
</dbReference>
<evidence type="ECO:0000256" key="3">
    <source>
        <dbReference type="ARBA" id="ARBA00022968"/>
    </source>
</evidence>
<evidence type="ECO:0000256" key="5">
    <source>
        <dbReference type="ARBA" id="ARBA00023284"/>
    </source>
</evidence>
<keyword evidence="2" id="KW-0201">Cytochrome c-type biogenesis</keyword>
<evidence type="ECO:0000256" key="6">
    <source>
        <dbReference type="SAM" id="SignalP"/>
    </source>
</evidence>
<comment type="subcellular location">
    <subcellularLocation>
        <location evidence="1">Cell envelope</location>
    </subcellularLocation>
</comment>
<dbReference type="RefSeq" id="WP_179389312.1">
    <property type="nucleotide sequence ID" value="NZ_JACBYQ010000002.1"/>
</dbReference>
<dbReference type="InterPro" id="IPR013766">
    <property type="entry name" value="Thioredoxin_domain"/>
</dbReference>